<dbReference type="Gene3D" id="3.40.50.300">
    <property type="entry name" value="P-loop containing nucleotide triphosphate hydrolases"/>
    <property type="match status" value="1"/>
</dbReference>
<dbReference type="AlphaFoldDB" id="A0A2A2D562"/>
<keyword evidence="5" id="KW-1185">Reference proteome</keyword>
<gene>
    <name evidence="4" type="ORF">CK936_24210</name>
</gene>
<feature type="region of interest" description="Disordered" evidence="1">
    <location>
        <begin position="551"/>
        <end position="611"/>
    </location>
</feature>
<evidence type="ECO:0000256" key="2">
    <source>
        <dbReference type="SAM" id="Phobius"/>
    </source>
</evidence>
<feature type="transmembrane region" description="Helical" evidence="2">
    <location>
        <begin position="20"/>
        <end position="44"/>
    </location>
</feature>
<keyword evidence="2" id="KW-0812">Transmembrane</keyword>
<keyword evidence="2" id="KW-1133">Transmembrane helix</keyword>
<reference evidence="4 5" key="1">
    <citation type="submission" date="2017-08" db="EMBL/GenBank/DDBJ databases">
        <title>Genome sequence of Streptomyces albireticuli NRRL B-1670.</title>
        <authorList>
            <person name="Graham D.E."/>
            <person name="Mahan K.M."/>
            <person name="Klingeman D.M."/>
            <person name="Hettich R.L."/>
            <person name="Parry R.J."/>
            <person name="Spain J.C."/>
        </authorList>
    </citation>
    <scope>NUCLEOTIDE SEQUENCE [LARGE SCALE GENOMIC DNA]</scope>
    <source>
        <strain evidence="4 5">NRRL B-1670</strain>
    </source>
</reference>
<dbReference type="Pfam" id="PF12770">
    <property type="entry name" value="CHAT"/>
    <property type="match status" value="1"/>
</dbReference>
<proteinExistence type="predicted"/>
<dbReference type="EMBL" id="NSJV01000455">
    <property type="protein sequence ID" value="PAU46450.1"/>
    <property type="molecule type" value="Genomic_DNA"/>
</dbReference>
<evidence type="ECO:0000256" key="1">
    <source>
        <dbReference type="SAM" id="MobiDB-lite"/>
    </source>
</evidence>
<comment type="caution">
    <text evidence="4">The sequence shown here is derived from an EMBL/GenBank/DDBJ whole genome shotgun (WGS) entry which is preliminary data.</text>
</comment>
<keyword evidence="2" id="KW-0472">Membrane</keyword>
<organism evidence="4 5">
    <name type="scientific">Streptomyces albireticuli</name>
    <dbReference type="NCBI Taxonomy" id="1940"/>
    <lineage>
        <taxon>Bacteria</taxon>
        <taxon>Bacillati</taxon>
        <taxon>Actinomycetota</taxon>
        <taxon>Actinomycetes</taxon>
        <taxon>Kitasatosporales</taxon>
        <taxon>Streptomycetaceae</taxon>
        <taxon>Streptomyces</taxon>
    </lineage>
</organism>
<dbReference type="Pfam" id="PF05729">
    <property type="entry name" value="NACHT"/>
    <property type="match status" value="1"/>
</dbReference>
<evidence type="ECO:0000313" key="5">
    <source>
        <dbReference type="Proteomes" id="UP000218944"/>
    </source>
</evidence>
<dbReference type="InterPro" id="IPR027417">
    <property type="entry name" value="P-loop_NTPase"/>
</dbReference>
<sequence>MGGVPPAAALALWWLSDRSFLTGTAILGVVGVLALLAAALVTSWPARMSSATLRWPADTRHDAVEVLARRLRRQYEEETLLRRLSDLALPVVWSPVAGSPSSFSGSGAEGEPPVFRSNESDDLAAVFRRMDAPRLVVVGPPGSGKSTFVQLLSLALLRNREAQDGGPVPVLLPLASFDPARMTLRDWLCDGIATAHPGPTRSRAHGLLAARVLLDGGQVLPVLDGLDELPLHARVSAFHALRTDLPWDAPLVITCRTHEYGSLTAATTPLAGVTVIGPAPVPVDEALGMLRRANPYERDGQGWMTVAAHVRHDPDGPLARALTNPLTVSLAATVYARRGTHPAELADPARFPSVVAVEEHLLDRFVTAVFARSESHPFQRFAWDPEKARHYLAYLARRLHDRPAGGLAWWELRRSVPATERKQTRAPAWGPRASLRSEPRVALVRGASAAALVGVTGAVWAFSAPDALTAPGPGLLSLGLLCVVLASASSLWPSYLLSRSVLAARGQLPWRLRSFLADAHRLGVLRRSGPTYQFRHARLQEHLAGVPAPAEPTVIGRDLSPYQQPPSYQQPTGAPAFQQMPPGARPRGAPTVTFATPEPTDPPEPAEPDDPRRLTAQLAEQAPPGREVPLHVQVTRGTTEEGVPLRAFAIPAEGARLLVTVHAPGLQALGDLQQELTVLPGRDSDVLHFGLRTMAPGLHAVTVRAFRGGSLLGELRLQISVRTGTPARDGPTRGAPLSTAFDPGEVSLQVHKEADGSHSFQLLGETAYAPESFRLLAGDSRGATERIYDELRRTAAAAGPGGGLDTDRARRRLRNLGVQLWASAVPDAVRRQFWDEAGRVTALTVLGEHDIVPWELLYPLDGEREGEGFLAEWLPVVRRVFGQDRVRELVLSRAAFVVPPGSPPEAEREVAALRARLGSGVAYGGTLTHGSAVSTLIDRGLTGLLHFACHNAFTSGGSHVAMADGPFDPVDLAYATQSGALRATHPLVFFNACRSAGQIDWFSSGMGWAPQFLKAGAGAFVGTLWPVRSDSALTFAGAFYDHLLTHRQTLGEASLNARRAIRDQGGDPTWLAYAMYGSPAARASAP</sequence>
<dbReference type="InterPro" id="IPR024983">
    <property type="entry name" value="CHAT_dom"/>
</dbReference>
<dbReference type="RefSeq" id="WP_095583084.1">
    <property type="nucleotide sequence ID" value="NZ_JAJQQS010000010.1"/>
</dbReference>
<evidence type="ECO:0000259" key="3">
    <source>
        <dbReference type="PROSITE" id="PS50837"/>
    </source>
</evidence>
<dbReference type="InterPro" id="IPR007111">
    <property type="entry name" value="NACHT_NTPase"/>
</dbReference>
<dbReference type="PROSITE" id="PS50837">
    <property type="entry name" value="NACHT"/>
    <property type="match status" value="1"/>
</dbReference>
<feature type="compositionally biased region" description="Low complexity" evidence="1">
    <location>
        <begin position="560"/>
        <end position="571"/>
    </location>
</feature>
<name>A0A2A2D562_9ACTN</name>
<evidence type="ECO:0000313" key="4">
    <source>
        <dbReference type="EMBL" id="PAU46450.1"/>
    </source>
</evidence>
<dbReference type="SUPFAM" id="SSF52540">
    <property type="entry name" value="P-loop containing nucleoside triphosphate hydrolases"/>
    <property type="match status" value="1"/>
</dbReference>
<dbReference type="Proteomes" id="UP000218944">
    <property type="component" value="Unassembled WGS sequence"/>
</dbReference>
<feature type="domain" description="NACHT" evidence="3">
    <location>
        <begin position="133"/>
        <end position="257"/>
    </location>
</feature>
<protein>
    <recommendedName>
        <fullName evidence="3">NACHT domain-containing protein</fullName>
    </recommendedName>
</protein>
<feature type="transmembrane region" description="Helical" evidence="2">
    <location>
        <begin position="442"/>
        <end position="463"/>
    </location>
</feature>
<accession>A0A2A2D562</accession>